<evidence type="ECO:0000313" key="2">
    <source>
        <dbReference type="EMBL" id="GAA0913895.1"/>
    </source>
</evidence>
<evidence type="ECO:0000256" key="1">
    <source>
        <dbReference type="SAM" id="Phobius"/>
    </source>
</evidence>
<dbReference type="RefSeq" id="WP_343948149.1">
    <property type="nucleotide sequence ID" value="NZ_BAAAHQ010000001.1"/>
</dbReference>
<dbReference type="EMBL" id="BAAAHQ010000001">
    <property type="protein sequence ID" value="GAA0913895.1"/>
    <property type="molecule type" value="Genomic_DNA"/>
</dbReference>
<keyword evidence="1" id="KW-0812">Transmembrane</keyword>
<name>A0ABN1NP24_9ACTN</name>
<evidence type="ECO:0008006" key="4">
    <source>
        <dbReference type="Google" id="ProtNLM"/>
    </source>
</evidence>
<evidence type="ECO:0000313" key="3">
    <source>
        <dbReference type="Proteomes" id="UP001501578"/>
    </source>
</evidence>
<comment type="caution">
    <text evidence="2">The sequence shown here is derived from an EMBL/GenBank/DDBJ whole genome shotgun (WGS) entry which is preliminary data.</text>
</comment>
<keyword evidence="1" id="KW-0472">Membrane</keyword>
<keyword evidence="3" id="KW-1185">Reference proteome</keyword>
<gene>
    <name evidence="2" type="ORF">GCM10009560_06650</name>
</gene>
<accession>A0ABN1NP24</accession>
<proteinExistence type="predicted"/>
<reference evidence="2 3" key="1">
    <citation type="journal article" date="2019" name="Int. J. Syst. Evol. Microbiol.">
        <title>The Global Catalogue of Microorganisms (GCM) 10K type strain sequencing project: providing services to taxonomists for standard genome sequencing and annotation.</title>
        <authorList>
            <consortium name="The Broad Institute Genomics Platform"/>
            <consortium name="The Broad Institute Genome Sequencing Center for Infectious Disease"/>
            <person name="Wu L."/>
            <person name="Ma J."/>
        </authorList>
    </citation>
    <scope>NUCLEOTIDE SEQUENCE [LARGE SCALE GENOMIC DNA]</scope>
    <source>
        <strain evidence="2 3">JCM 11136</strain>
    </source>
</reference>
<organism evidence="2 3">
    <name type="scientific">Nonomuraea longicatena</name>
    <dbReference type="NCBI Taxonomy" id="83682"/>
    <lineage>
        <taxon>Bacteria</taxon>
        <taxon>Bacillati</taxon>
        <taxon>Actinomycetota</taxon>
        <taxon>Actinomycetes</taxon>
        <taxon>Streptosporangiales</taxon>
        <taxon>Streptosporangiaceae</taxon>
        <taxon>Nonomuraea</taxon>
    </lineage>
</organism>
<dbReference type="Proteomes" id="UP001501578">
    <property type="component" value="Unassembled WGS sequence"/>
</dbReference>
<sequence>MPFLVAAVVFVGLLCLFNLVLMLGMLRRLRELASSGGGGHPTLLPYDPNVLIGRGLPEDLIGAGFVGFFDVGCDSCHEKAPRFAAEARGQVALEVVTGDVGKAEALAEQLSGVAQVLTGAAADRVVNGVGVQAFPMFLRTDAGGRVVAADTDLDDLAAAPQAV</sequence>
<protein>
    <recommendedName>
        <fullName evidence="4">Thioredoxin domain-containing protein</fullName>
    </recommendedName>
</protein>
<keyword evidence="1" id="KW-1133">Transmembrane helix</keyword>
<feature type="transmembrane region" description="Helical" evidence="1">
    <location>
        <begin position="6"/>
        <end position="26"/>
    </location>
</feature>